<proteinExistence type="predicted"/>
<dbReference type="AlphaFoldDB" id="V8G789"/>
<organism evidence="2 3">
    <name type="scientific">Pelistega indica</name>
    <dbReference type="NCBI Taxonomy" id="1414851"/>
    <lineage>
        <taxon>Bacteria</taxon>
        <taxon>Pseudomonadati</taxon>
        <taxon>Pseudomonadota</taxon>
        <taxon>Betaproteobacteria</taxon>
        <taxon>Burkholderiales</taxon>
        <taxon>Alcaligenaceae</taxon>
        <taxon>Pelistega</taxon>
    </lineage>
</organism>
<sequence>MGVVDILHFDNEVSVIRGGAVDIEDDVAVIEGFTDLFGVVEVQINNRGFFIGEDGVEKVDEEVLMVELTEHPFKDPVLSEVKVGKGEGRGVSGARSWIGGRRGER</sequence>
<evidence type="ECO:0000313" key="2">
    <source>
        <dbReference type="EMBL" id="ETD72409.1"/>
    </source>
</evidence>
<dbReference type="Proteomes" id="UP000018766">
    <property type="component" value="Unassembled WGS sequence"/>
</dbReference>
<evidence type="ECO:0000256" key="1">
    <source>
        <dbReference type="SAM" id="MobiDB-lite"/>
    </source>
</evidence>
<name>V8G789_9BURK</name>
<feature type="region of interest" description="Disordered" evidence="1">
    <location>
        <begin position="85"/>
        <end position="105"/>
    </location>
</feature>
<protein>
    <submittedName>
        <fullName evidence="2">Uncharacterized protein</fullName>
    </submittedName>
</protein>
<gene>
    <name evidence="2" type="ORF">V757_04425</name>
</gene>
<keyword evidence="3" id="KW-1185">Reference proteome</keyword>
<accession>V8G789</accession>
<reference evidence="2 3" key="1">
    <citation type="submission" date="2013-11" db="EMBL/GenBank/DDBJ databases">
        <title>Genomic analysis of Pelistega sp. HM-7.</title>
        <authorList>
            <person name="Kumbhare S.V."/>
            <person name="Shetty S.A."/>
            <person name="Sharma O."/>
            <person name="Dhotre D.P."/>
        </authorList>
    </citation>
    <scope>NUCLEOTIDE SEQUENCE [LARGE SCALE GENOMIC DNA]</scope>
    <source>
        <strain evidence="2 3">HM-7</strain>
    </source>
</reference>
<evidence type="ECO:0000313" key="3">
    <source>
        <dbReference type="Proteomes" id="UP000018766"/>
    </source>
</evidence>
<comment type="caution">
    <text evidence="2">The sequence shown here is derived from an EMBL/GenBank/DDBJ whole genome shotgun (WGS) entry which is preliminary data.</text>
</comment>
<dbReference type="EMBL" id="AYSV01000067">
    <property type="protein sequence ID" value="ETD72409.1"/>
    <property type="molecule type" value="Genomic_DNA"/>
</dbReference>